<comment type="caution">
    <text evidence="3">The sequence shown here is derived from an EMBL/GenBank/DDBJ whole genome shotgun (WGS) entry which is preliminary data.</text>
</comment>
<feature type="region of interest" description="Disordered" evidence="2">
    <location>
        <begin position="835"/>
        <end position="858"/>
    </location>
</feature>
<feature type="region of interest" description="Disordered" evidence="2">
    <location>
        <begin position="773"/>
        <end position="801"/>
    </location>
</feature>
<dbReference type="InterPro" id="IPR001830">
    <property type="entry name" value="Glyco_trans_20"/>
</dbReference>
<feature type="compositionally biased region" description="Low complexity" evidence="2">
    <location>
        <begin position="774"/>
        <end position="788"/>
    </location>
</feature>
<dbReference type="AlphaFoldDB" id="A0A8J2PF89"/>
<feature type="compositionally biased region" description="Polar residues" evidence="2">
    <location>
        <begin position="790"/>
        <end position="799"/>
    </location>
</feature>
<dbReference type="Proteomes" id="UP000708208">
    <property type="component" value="Unassembled WGS sequence"/>
</dbReference>
<dbReference type="FunFam" id="3.40.50.1000:FF:000324">
    <property type="entry name" value="Putative Alpha,alpha-trehalose-phosphate synthase"/>
    <property type="match status" value="1"/>
</dbReference>
<dbReference type="GO" id="GO:0003825">
    <property type="term" value="F:alpha,alpha-trehalose-phosphate synthase (UDP-forming) activity"/>
    <property type="evidence" value="ECO:0007669"/>
    <property type="project" value="TreeGrafter"/>
</dbReference>
<dbReference type="EMBL" id="CAJVCH010542675">
    <property type="protein sequence ID" value="CAG7827217.1"/>
    <property type="molecule type" value="Genomic_DNA"/>
</dbReference>
<accession>A0A8J2PF89</accession>
<keyword evidence="4" id="KW-1185">Reference proteome</keyword>
<organism evidence="3 4">
    <name type="scientific">Allacma fusca</name>
    <dbReference type="NCBI Taxonomy" id="39272"/>
    <lineage>
        <taxon>Eukaryota</taxon>
        <taxon>Metazoa</taxon>
        <taxon>Ecdysozoa</taxon>
        <taxon>Arthropoda</taxon>
        <taxon>Hexapoda</taxon>
        <taxon>Collembola</taxon>
        <taxon>Symphypleona</taxon>
        <taxon>Sminthuridae</taxon>
        <taxon>Allacma</taxon>
    </lineage>
</organism>
<dbReference type="FunFam" id="3.40.50.2000:FF:000113">
    <property type="entry name" value="Alpha,alpha-trehalose-phosphate synthase"/>
    <property type="match status" value="1"/>
</dbReference>
<name>A0A8J2PF89_9HEXA</name>
<dbReference type="GO" id="GO:0005992">
    <property type="term" value="P:trehalose biosynthetic process"/>
    <property type="evidence" value="ECO:0007669"/>
    <property type="project" value="InterPro"/>
</dbReference>
<dbReference type="InterPro" id="IPR003337">
    <property type="entry name" value="Trehalose_PPase"/>
</dbReference>
<dbReference type="Pfam" id="PF02358">
    <property type="entry name" value="Trehalose_PPase"/>
    <property type="match status" value="1"/>
</dbReference>
<evidence type="ECO:0008006" key="5">
    <source>
        <dbReference type="Google" id="ProtNLM"/>
    </source>
</evidence>
<dbReference type="GO" id="GO:0005829">
    <property type="term" value="C:cytosol"/>
    <property type="evidence" value="ECO:0007669"/>
    <property type="project" value="TreeGrafter"/>
</dbReference>
<dbReference type="Pfam" id="PF00982">
    <property type="entry name" value="Glyco_transf_20"/>
    <property type="match status" value="1"/>
</dbReference>
<dbReference type="InterPro" id="IPR006379">
    <property type="entry name" value="HAD-SF_hydro_IIB"/>
</dbReference>
<dbReference type="FunFam" id="3.40.50.2000:FF:000150">
    <property type="entry name" value="Trehalose-6-phosphate synthase"/>
    <property type="match status" value="1"/>
</dbReference>
<evidence type="ECO:0000256" key="2">
    <source>
        <dbReference type="SAM" id="MobiDB-lite"/>
    </source>
</evidence>
<reference evidence="3" key="1">
    <citation type="submission" date="2021-06" db="EMBL/GenBank/DDBJ databases">
        <authorList>
            <person name="Hodson N. C."/>
            <person name="Mongue J. A."/>
            <person name="Jaron S. K."/>
        </authorList>
    </citation>
    <scope>NUCLEOTIDE SEQUENCE</scope>
</reference>
<dbReference type="OrthoDB" id="755951at2759"/>
<gene>
    <name evidence="3" type="ORF">AFUS01_LOCUS37214</name>
</gene>
<comment type="similarity">
    <text evidence="1">In the C-terminal section; belongs to the trehalose phosphatase family.</text>
</comment>
<dbReference type="CDD" id="cd03788">
    <property type="entry name" value="GT20_TPS"/>
    <property type="match status" value="1"/>
</dbReference>
<dbReference type="PANTHER" id="PTHR10788">
    <property type="entry name" value="TREHALOSE-6-PHOSPHATE SYNTHASE"/>
    <property type="match status" value="1"/>
</dbReference>
<protein>
    <recommendedName>
        <fullName evidence="5">Trehalose-6-phosphate synthase</fullName>
    </recommendedName>
</protein>
<dbReference type="GO" id="GO:0004805">
    <property type="term" value="F:trehalose-phosphatase activity"/>
    <property type="evidence" value="ECO:0007669"/>
    <property type="project" value="TreeGrafter"/>
</dbReference>
<proteinExistence type="inferred from homology"/>
<dbReference type="NCBIfam" id="TIGR00685">
    <property type="entry name" value="T6PP"/>
    <property type="match status" value="1"/>
</dbReference>
<dbReference type="NCBIfam" id="TIGR01484">
    <property type="entry name" value="HAD-SF-IIB"/>
    <property type="match status" value="1"/>
</dbReference>
<evidence type="ECO:0000313" key="3">
    <source>
        <dbReference type="EMBL" id="CAG7827217.1"/>
    </source>
</evidence>
<evidence type="ECO:0000313" key="4">
    <source>
        <dbReference type="Proteomes" id="UP000708208"/>
    </source>
</evidence>
<dbReference type="PANTHER" id="PTHR10788:SF106">
    <property type="entry name" value="BCDNA.GH08860"/>
    <property type="match status" value="1"/>
</dbReference>
<sequence>MTSRINSPMIVVSNRLPFILKRNQDGVLERHHSAGGLVTAVAPVVIANRGTWVGWPGIQMNSESEAIPEASADDKSPTSGLKSEQVECVTVAKELFDPYYNGCCNGTFWPLMHSMPDRAVFSAETYDAYRKVNEVFAQRTVMALKKCLAKLDAEGHMDVAPLVWIHDYQLMLAATMVRRACEEEGLRCKMSFFHHIPFPAWDIMRLFPWDDEILEGILGCDLVGFHIDDYCINFLDCCQRRLGCRVDRTRFLLELDGRTIHVKSLPIGIPYDHFAEMGRSAPKILKEKNQKIILGVDRLDYTKGLVNRVKAFERLLEKHPEHVEKVTFFQVAVPSRQDVKEYQQLKEEMDQLIGRINGRFSKPNWSPIRYIFGCISQEQLSAFYRDSAVAIVTPLRDGMNLVAKEFVACQDLSDPGVLMLSPFAGAGGTMQEALIVNPYELDDVAEKMHRALEMPFDERLLRMKHLQRREKLNDVNFWVSSFLQAMGMLPCDLNNNAHNAKMDPLSLEDFDYYLSDYFDEGNTSSKLSLILDYDGTLAHLAQKPELAVLPSETKDILRRLAFYQKDVSICIISGRGLDDLRDLVGLEGITYAASHGLDILSPDGTRFIHPVTKEHEQKMKDLFTALEAEVNRDGAWIENKGNLLTFHYRETPQHLRNDLVQRAVDIFLQNGFQPQKAPMALEARPEVKWDRGRASIHILRTTYGVDWSERVRVIYAGDDPSDEEAMQALSGIACTFKVSSMPSTRTSANYRLRSPKEVHLMLEWIEKRLSLRRSPTPTSPKLSKSPPSMGSMTHSFSFEDTSDDEIRRIRTNSRGRTQNIFRTRKSSSMLNKMGTSISQCPIEVEEPPSSPENQNRVL</sequence>
<evidence type="ECO:0000256" key="1">
    <source>
        <dbReference type="ARBA" id="ARBA00006330"/>
    </source>
</evidence>